<feature type="region of interest" description="Disordered" evidence="1">
    <location>
        <begin position="66"/>
        <end position="88"/>
    </location>
</feature>
<comment type="caution">
    <text evidence="2">The sequence shown here is derived from an EMBL/GenBank/DDBJ whole genome shotgun (WGS) entry which is preliminary data.</text>
</comment>
<reference evidence="2 3" key="1">
    <citation type="submission" date="2019-06" db="EMBL/GenBank/DDBJ databases">
        <title>Draft genomes of female and male turbot (Scophthalmus maximus).</title>
        <authorList>
            <person name="Xu H."/>
            <person name="Xu X.-W."/>
            <person name="Shao C."/>
            <person name="Chen S."/>
        </authorList>
    </citation>
    <scope>NUCLEOTIDE SEQUENCE [LARGE SCALE GENOMIC DNA]</scope>
    <source>
        <strain evidence="2">Ysfricsl-2016a</strain>
        <tissue evidence="2">Blood</tissue>
    </source>
</reference>
<feature type="compositionally biased region" description="Low complexity" evidence="1">
    <location>
        <begin position="76"/>
        <end position="86"/>
    </location>
</feature>
<evidence type="ECO:0000256" key="1">
    <source>
        <dbReference type="SAM" id="MobiDB-lite"/>
    </source>
</evidence>
<evidence type="ECO:0000313" key="3">
    <source>
        <dbReference type="Proteomes" id="UP000438429"/>
    </source>
</evidence>
<organism evidence="2 3">
    <name type="scientific">Scophthalmus maximus</name>
    <name type="common">Turbot</name>
    <name type="synonym">Psetta maxima</name>
    <dbReference type="NCBI Taxonomy" id="52904"/>
    <lineage>
        <taxon>Eukaryota</taxon>
        <taxon>Metazoa</taxon>
        <taxon>Chordata</taxon>
        <taxon>Craniata</taxon>
        <taxon>Vertebrata</taxon>
        <taxon>Euteleostomi</taxon>
        <taxon>Actinopterygii</taxon>
        <taxon>Neopterygii</taxon>
        <taxon>Teleostei</taxon>
        <taxon>Neoteleostei</taxon>
        <taxon>Acanthomorphata</taxon>
        <taxon>Carangaria</taxon>
        <taxon>Pleuronectiformes</taxon>
        <taxon>Pleuronectoidei</taxon>
        <taxon>Scophthalmidae</taxon>
        <taxon>Scophthalmus</taxon>
    </lineage>
</organism>
<dbReference type="Proteomes" id="UP000438429">
    <property type="component" value="Unassembled WGS sequence"/>
</dbReference>
<proteinExistence type="predicted"/>
<dbReference type="AlphaFoldDB" id="A0A6A4T591"/>
<protein>
    <submittedName>
        <fullName evidence="2">Uncharacterized protein</fullName>
    </submittedName>
</protein>
<accession>A0A6A4T591</accession>
<sequence>MIRLLLTNESASTVSQHAVVSLWPQRRSVERRDAFTTETPPARTAARVRRSGTWWRSWGSLGWRSPTLRGRRPAPQQQQQQQQQQQHSFISDERFIFTLTFKMCNQQFFIRHPDM</sequence>
<dbReference type="EMBL" id="VEVO01000007">
    <property type="protein sequence ID" value="KAF0040295.1"/>
    <property type="molecule type" value="Genomic_DNA"/>
</dbReference>
<evidence type="ECO:0000313" key="2">
    <source>
        <dbReference type="EMBL" id="KAF0040295.1"/>
    </source>
</evidence>
<gene>
    <name evidence="2" type="ORF">F2P81_008530</name>
</gene>
<name>A0A6A4T591_SCOMX</name>